<protein>
    <recommendedName>
        <fullName evidence="4">Probable multidrug resistance protein NorM</fullName>
    </recommendedName>
    <alternativeName>
        <fullName evidence="12">Multidrug-efflux transporter</fullName>
    </alternativeName>
</protein>
<comment type="function">
    <text evidence="1">Multidrug efflux pump.</text>
</comment>
<name>A0A7X1MB87_9ACTN</name>
<evidence type="ECO:0000256" key="6">
    <source>
        <dbReference type="ARBA" id="ARBA00022449"/>
    </source>
</evidence>
<sequence>MDAHRKQLVSLAHPVYFSLLASVAAGIINTVWVSRLGGPAVAAVAVATNTENVLLGVALVFGSGTTVLVAHARGARDPAAVRAAVRGGWALYALVTPVVVFGGLLLREPLARLVLGGDGPAVPLATAYFAISLPGIAVFFAQTLVDGILKGTGDTRTPMRLALLANGLILVLDPFAIHFHGVQGAAAATVLCRCAALGVGLLVLRREPLLRGPRASFSPRRTLATGLPMAADFTVRQAGALALVAIVARLGVSAVAAYSIAYKVLYIATMAFYAVRQAAAIHTAHTRGAGRDERRAIGRQAVLVSGTAGLAAAVLLAVTAPWVMAAFGAGPEVAHEGVLFLRCIGPYLLLMACFIALGGVFEGGGGAPVLLRVTLLGTAVQLPLAYGLSGLGLPGVCLALALAMALQWALLRWLQEGSEVSLLRAA</sequence>
<keyword evidence="7" id="KW-1003">Cell membrane</keyword>
<keyword evidence="6" id="KW-0050">Antiport</keyword>
<evidence type="ECO:0000313" key="15">
    <source>
        <dbReference type="Proteomes" id="UP000584670"/>
    </source>
</evidence>
<feature type="transmembrane region" description="Helical" evidence="13">
    <location>
        <begin position="12"/>
        <end position="33"/>
    </location>
</feature>
<evidence type="ECO:0000256" key="12">
    <source>
        <dbReference type="ARBA" id="ARBA00031636"/>
    </source>
</evidence>
<evidence type="ECO:0000256" key="1">
    <source>
        <dbReference type="ARBA" id="ARBA00003408"/>
    </source>
</evidence>
<feature type="transmembrane region" description="Helical" evidence="13">
    <location>
        <begin position="238"/>
        <end position="258"/>
    </location>
</feature>
<dbReference type="GO" id="GO:0015297">
    <property type="term" value="F:antiporter activity"/>
    <property type="evidence" value="ECO:0007669"/>
    <property type="project" value="UniProtKB-KW"/>
</dbReference>
<comment type="subcellular location">
    <subcellularLocation>
        <location evidence="2">Cell membrane</location>
        <topology evidence="2">Multi-pass membrane protein</topology>
    </subcellularLocation>
</comment>
<reference evidence="14 15" key="1">
    <citation type="submission" date="2020-08" db="EMBL/GenBank/DDBJ databases">
        <title>Streptomyces sp. PSKA01 genome sequencing and assembly.</title>
        <authorList>
            <person name="Mandal S."/>
            <person name="Maiti P.K."/>
            <person name="Das P."/>
        </authorList>
    </citation>
    <scope>NUCLEOTIDE SEQUENCE [LARGE SCALE GENOMIC DNA]</scope>
    <source>
        <strain evidence="14 15">PSKA01</strain>
    </source>
</reference>
<keyword evidence="15" id="KW-1185">Reference proteome</keyword>
<dbReference type="Pfam" id="PF01554">
    <property type="entry name" value="MatE"/>
    <property type="match status" value="2"/>
</dbReference>
<dbReference type="PANTHER" id="PTHR43298">
    <property type="entry name" value="MULTIDRUG RESISTANCE PROTEIN NORM-RELATED"/>
    <property type="match status" value="1"/>
</dbReference>
<dbReference type="Proteomes" id="UP000584670">
    <property type="component" value="Unassembled WGS sequence"/>
</dbReference>
<evidence type="ECO:0000256" key="4">
    <source>
        <dbReference type="ARBA" id="ARBA00020268"/>
    </source>
</evidence>
<feature type="transmembrane region" description="Helical" evidence="13">
    <location>
        <begin position="392"/>
        <end position="414"/>
    </location>
</feature>
<feature type="transmembrane region" description="Helical" evidence="13">
    <location>
        <begin position="339"/>
        <end position="357"/>
    </location>
</feature>
<keyword evidence="10" id="KW-0406">Ion transport</keyword>
<comment type="caution">
    <text evidence="14">The sequence shown here is derived from an EMBL/GenBank/DDBJ whole genome shotgun (WGS) entry which is preliminary data.</text>
</comment>
<evidence type="ECO:0000256" key="9">
    <source>
        <dbReference type="ARBA" id="ARBA00022989"/>
    </source>
</evidence>
<dbReference type="GO" id="GO:0006811">
    <property type="term" value="P:monoatomic ion transport"/>
    <property type="evidence" value="ECO:0007669"/>
    <property type="project" value="UniProtKB-KW"/>
</dbReference>
<evidence type="ECO:0000256" key="2">
    <source>
        <dbReference type="ARBA" id="ARBA00004651"/>
    </source>
</evidence>
<dbReference type="InterPro" id="IPR002528">
    <property type="entry name" value="MATE_fam"/>
</dbReference>
<comment type="similarity">
    <text evidence="3">Belongs to the multi antimicrobial extrusion (MATE) (TC 2.A.66.1) family.</text>
</comment>
<evidence type="ECO:0000256" key="8">
    <source>
        <dbReference type="ARBA" id="ARBA00022692"/>
    </source>
</evidence>
<evidence type="ECO:0000256" key="5">
    <source>
        <dbReference type="ARBA" id="ARBA00022448"/>
    </source>
</evidence>
<keyword evidence="9 13" id="KW-1133">Transmembrane helix</keyword>
<proteinExistence type="inferred from homology"/>
<feature type="transmembrane region" description="Helical" evidence="13">
    <location>
        <begin position="264"/>
        <end position="281"/>
    </location>
</feature>
<accession>A0A7X1MB87</accession>
<feature type="transmembrane region" description="Helical" evidence="13">
    <location>
        <begin position="126"/>
        <end position="149"/>
    </location>
</feature>
<dbReference type="GO" id="GO:0042910">
    <property type="term" value="F:xenobiotic transmembrane transporter activity"/>
    <property type="evidence" value="ECO:0007669"/>
    <property type="project" value="InterPro"/>
</dbReference>
<dbReference type="AlphaFoldDB" id="A0A7X1MB87"/>
<organism evidence="14 15">
    <name type="scientific">Streptomyces cupreus</name>
    <dbReference type="NCBI Taxonomy" id="2759956"/>
    <lineage>
        <taxon>Bacteria</taxon>
        <taxon>Bacillati</taxon>
        <taxon>Actinomycetota</taxon>
        <taxon>Actinomycetes</taxon>
        <taxon>Kitasatosporales</taxon>
        <taxon>Streptomycetaceae</taxon>
        <taxon>Streptomyces</taxon>
    </lineage>
</organism>
<feature type="transmembrane region" description="Helical" evidence="13">
    <location>
        <begin position="84"/>
        <end position="106"/>
    </location>
</feature>
<dbReference type="PANTHER" id="PTHR43298:SF2">
    <property type="entry name" value="FMN_FAD EXPORTER YEEO-RELATED"/>
    <property type="match status" value="1"/>
</dbReference>
<dbReference type="InterPro" id="IPR050222">
    <property type="entry name" value="MATE_MdtK"/>
</dbReference>
<evidence type="ECO:0000256" key="7">
    <source>
        <dbReference type="ARBA" id="ARBA00022475"/>
    </source>
</evidence>
<evidence type="ECO:0000256" key="13">
    <source>
        <dbReference type="SAM" id="Phobius"/>
    </source>
</evidence>
<keyword evidence="5" id="KW-0813">Transport</keyword>
<evidence type="ECO:0000256" key="10">
    <source>
        <dbReference type="ARBA" id="ARBA00023065"/>
    </source>
</evidence>
<evidence type="ECO:0000256" key="11">
    <source>
        <dbReference type="ARBA" id="ARBA00023136"/>
    </source>
</evidence>
<feature type="transmembrane region" description="Helical" evidence="13">
    <location>
        <begin position="302"/>
        <end position="327"/>
    </location>
</feature>
<dbReference type="InterPro" id="IPR048279">
    <property type="entry name" value="MdtK-like"/>
</dbReference>
<feature type="transmembrane region" description="Helical" evidence="13">
    <location>
        <begin position="185"/>
        <end position="204"/>
    </location>
</feature>
<feature type="transmembrane region" description="Helical" evidence="13">
    <location>
        <begin position="161"/>
        <end position="179"/>
    </location>
</feature>
<keyword evidence="11 13" id="KW-0472">Membrane</keyword>
<dbReference type="PIRSF" id="PIRSF006603">
    <property type="entry name" value="DinF"/>
    <property type="match status" value="1"/>
</dbReference>
<dbReference type="GO" id="GO:0005886">
    <property type="term" value="C:plasma membrane"/>
    <property type="evidence" value="ECO:0007669"/>
    <property type="project" value="UniProtKB-SubCell"/>
</dbReference>
<gene>
    <name evidence="14" type="ORF">H4N64_23610</name>
</gene>
<evidence type="ECO:0000313" key="14">
    <source>
        <dbReference type="EMBL" id="MBC2904538.1"/>
    </source>
</evidence>
<keyword evidence="8 13" id="KW-0812">Transmembrane</keyword>
<evidence type="ECO:0000256" key="3">
    <source>
        <dbReference type="ARBA" id="ARBA00010199"/>
    </source>
</evidence>
<feature type="transmembrane region" description="Helical" evidence="13">
    <location>
        <begin position="53"/>
        <end position="72"/>
    </location>
</feature>
<dbReference type="EMBL" id="JACMSF010000026">
    <property type="protein sequence ID" value="MBC2904538.1"/>
    <property type="molecule type" value="Genomic_DNA"/>
</dbReference>
<dbReference type="RefSeq" id="WP_186284409.1">
    <property type="nucleotide sequence ID" value="NZ_JACMSF010000026.1"/>
</dbReference>